<evidence type="ECO:0000256" key="9">
    <source>
        <dbReference type="RuleBase" id="RU364070"/>
    </source>
</evidence>
<feature type="transmembrane region" description="Helical" evidence="9">
    <location>
        <begin position="535"/>
        <end position="556"/>
    </location>
</feature>
<dbReference type="FunFam" id="3.30.70.1430:FF:000001">
    <property type="entry name" value="Efflux pump membrane transporter"/>
    <property type="match status" value="1"/>
</dbReference>
<organism evidence="10 11">
    <name type="scientific">Minwuia thermotolerans</name>
    <dbReference type="NCBI Taxonomy" id="2056226"/>
    <lineage>
        <taxon>Bacteria</taxon>
        <taxon>Pseudomonadati</taxon>
        <taxon>Pseudomonadota</taxon>
        <taxon>Alphaproteobacteria</taxon>
        <taxon>Minwuiales</taxon>
        <taxon>Minwuiaceae</taxon>
        <taxon>Minwuia</taxon>
    </lineage>
</organism>
<dbReference type="Gene3D" id="3.30.70.1430">
    <property type="entry name" value="Multidrug efflux transporter AcrB pore domain"/>
    <property type="match status" value="2"/>
</dbReference>
<dbReference type="Gene3D" id="1.20.1640.10">
    <property type="entry name" value="Multidrug efflux transporter AcrB transmembrane domain"/>
    <property type="match status" value="2"/>
</dbReference>
<feature type="transmembrane region" description="Helical" evidence="9">
    <location>
        <begin position="920"/>
        <end position="947"/>
    </location>
</feature>
<dbReference type="OrthoDB" id="9806532at2"/>
<dbReference type="EMBL" id="PHIG01000015">
    <property type="protein sequence ID" value="PJK30843.1"/>
    <property type="molecule type" value="Genomic_DNA"/>
</dbReference>
<feature type="transmembrane region" description="Helical" evidence="9">
    <location>
        <begin position="12"/>
        <end position="32"/>
    </location>
</feature>
<evidence type="ECO:0000256" key="7">
    <source>
        <dbReference type="ARBA" id="ARBA00022989"/>
    </source>
</evidence>
<dbReference type="Proteomes" id="UP000229498">
    <property type="component" value="Unassembled WGS sequence"/>
</dbReference>
<accession>A0A2M9G549</accession>
<evidence type="ECO:0000256" key="4">
    <source>
        <dbReference type="ARBA" id="ARBA00022475"/>
    </source>
</evidence>
<name>A0A2M9G549_9PROT</name>
<dbReference type="PRINTS" id="PR00702">
    <property type="entry name" value="ACRIFLAVINRP"/>
</dbReference>
<keyword evidence="5 9" id="KW-0997">Cell inner membrane</keyword>
<feature type="transmembrane region" description="Helical" evidence="9">
    <location>
        <begin position="968"/>
        <end position="989"/>
    </location>
</feature>
<dbReference type="GO" id="GO:0005886">
    <property type="term" value="C:plasma membrane"/>
    <property type="evidence" value="ECO:0007669"/>
    <property type="project" value="UniProtKB-SubCell"/>
</dbReference>
<dbReference type="NCBIfam" id="NF000282">
    <property type="entry name" value="RND_permease_1"/>
    <property type="match status" value="1"/>
</dbReference>
<dbReference type="Gene3D" id="3.30.70.1320">
    <property type="entry name" value="Multidrug efflux transporter AcrB pore domain like"/>
    <property type="match status" value="1"/>
</dbReference>
<keyword evidence="11" id="KW-1185">Reference proteome</keyword>
<dbReference type="SUPFAM" id="SSF82866">
    <property type="entry name" value="Multidrug efflux transporter AcrB transmembrane domain"/>
    <property type="match status" value="2"/>
</dbReference>
<keyword evidence="4" id="KW-1003">Cell membrane</keyword>
<evidence type="ECO:0000256" key="3">
    <source>
        <dbReference type="ARBA" id="ARBA00022448"/>
    </source>
</evidence>
<evidence type="ECO:0000256" key="2">
    <source>
        <dbReference type="ARBA" id="ARBA00010942"/>
    </source>
</evidence>
<dbReference type="GO" id="GO:0042910">
    <property type="term" value="F:xenobiotic transmembrane transporter activity"/>
    <property type="evidence" value="ECO:0007669"/>
    <property type="project" value="TreeGrafter"/>
</dbReference>
<dbReference type="NCBIfam" id="TIGR00915">
    <property type="entry name" value="2A0602"/>
    <property type="match status" value="1"/>
</dbReference>
<evidence type="ECO:0000256" key="1">
    <source>
        <dbReference type="ARBA" id="ARBA00004429"/>
    </source>
</evidence>
<reference evidence="10 11" key="1">
    <citation type="submission" date="2017-11" db="EMBL/GenBank/DDBJ databases">
        <title>Draft genome sequence of Rhizobiales bacterium SY3-13.</title>
        <authorList>
            <person name="Sun C."/>
        </authorList>
    </citation>
    <scope>NUCLEOTIDE SEQUENCE [LARGE SCALE GENOMIC DNA]</scope>
    <source>
        <strain evidence="10 11">SY3-13</strain>
    </source>
</reference>
<feature type="transmembrane region" description="Helical" evidence="9">
    <location>
        <begin position="434"/>
        <end position="458"/>
    </location>
</feature>
<dbReference type="Gene3D" id="3.30.70.1440">
    <property type="entry name" value="Multidrug efflux transporter AcrB pore domain"/>
    <property type="match status" value="1"/>
</dbReference>
<gene>
    <name evidence="10" type="ORF">CVT23_04615</name>
</gene>
<dbReference type="PANTHER" id="PTHR32063">
    <property type="match status" value="1"/>
</dbReference>
<keyword evidence="7 9" id="KW-1133">Transmembrane helix</keyword>
<dbReference type="RefSeq" id="WP_109794207.1">
    <property type="nucleotide sequence ID" value="NZ_PHIG01000015.1"/>
</dbReference>
<feature type="transmembrane region" description="Helical" evidence="9">
    <location>
        <begin position="392"/>
        <end position="413"/>
    </location>
</feature>
<feature type="transmembrane region" description="Helical" evidence="9">
    <location>
        <begin position="366"/>
        <end position="386"/>
    </location>
</feature>
<evidence type="ECO:0000256" key="6">
    <source>
        <dbReference type="ARBA" id="ARBA00022692"/>
    </source>
</evidence>
<dbReference type="GO" id="GO:0015562">
    <property type="term" value="F:efflux transmembrane transporter activity"/>
    <property type="evidence" value="ECO:0007669"/>
    <property type="project" value="InterPro"/>
</dbReference>
<feature type="transmembrane region" description="Helical" evidence="9">
    <location>
        <begin position="870"/>
        <end position="887"/>
    </location>
</feature>
<evidence type="ECO:0000256" key="5">
    <source>
        <dbReference type="ARBA" id="ARBA00022519"/>
    </source>
</evidence>
<keyword evidence="6 9" id="KW-0812">Transmembrane</keyword>
<dbReference type="InterPro" id="IPR001036">
    <property type="entry name" value="Acrflvin-R"/>
</dbReference>
<comment type="caution">
    <text evidence="10">The sequence shown here is derived from an EMBL/GenBank/DDBJ whole genome shotgun (WGS) entry which is preliminary data.</text>
</comment>
<dbReference type="InterPro" id="IPR004764">
    <property type="entry name" value="MdtF-like"/>
</dbReference>
<dbReference type="PANTHER" id="PTHR32063:SF13">
    <property type="entry name" value="MULTIDRUG EFFLUX PUMP SUBUNIT ACRB-RELATED"/>
    <property type="match status" value="1"/>
</dbReference>
<sequence>MINFFISRPVFAWVLAIVTMLAGIMAIFVLPIQRYPSVAPPAVDIQADYPGASADTVSNTVVQVIEQEMTGLDNLLYMSSTADSSGHATVTLTFAAGTDPDIAQVQVQNKLKLAEPRLPEVVRQQGISVEKASTSFLMVMAFVSTDGRLSKLDLSDFISSELAEPIGRVTGVGSVQVFGSEYAMRIWLDPSALTNYGLTVADVSAAVEAQNAQVTAGQLGGLPAVEGQQLNATVTAQTLLTSTEEFRNILLKSMPDGSRVRLGDVARVELGGGAVQIDTFYDGEPASGLAVSLAPGANALSVTEAVKARVQELQPYFPEGVEVRYPYQTAPFVEASMEAVVETIIEAIVLVVLVMLVFLQSWRATLIPAIAIPVVLLGTFAIMAAFGFSINMLTLFGLVLAIGLLVDDAIVVVENVERVMHEDRLSPMEATRKSMGQIASALVGIGVVLSAVFIPMAFFPGSTGAIYRQFSLSIAGAMVLSVLVALILSPMLCGRVLKPAHHRTLLQRLFGWFEAGLGRLTRGYVRLVGHTARHAWLYTFAFLGIVGLVAVLFVRLPGGFLPAEDQGFVLVQYQLPAGATQQRTIDTMETIENYFLEQDAVQGLFTIAGFSFAGRAQNAGLAFVNLKPWSERDPETQSADAIIQRANQALFGLVRDGRAFAFNLPPIPELGQALGFELRLQDRGAIGHEALMGAQGQLLQMAGQSPVLTNVRPNGLTDNPRYKVDIDHEKAQALGISLAEISRLLSVTWGSQYVNDFLHEGRVKRVYLQGDAPYRMLPEDFDAWYLRAADGDMTPLSEVTSGRWGYGSPRLERFNGVPSRQIQGEPAPGYSTGEAMAEIERLIAQLPEGVAGAWSGMSYQERQAGAQAPLLYALSALVVFLALAALYESWTIPISVMLAVPLGVLGAVLAAMVRGLPNDVFFQVGILTTVGVTARNAILLVEFARALEDKGMGLIEATEEAARVRLRPILMTSVAFSMGVVPLAFASGAGATTRIAIGTAVLGGMISATILATFFIPLFYVVVRRITEFLRRRISGDGRLASAPPERSDGGAADDQ</sequence>
<feature type="transmembrane region" description="Helical" evidence="9">
    <location>
        <begin position="995"/>
        <end position="1023"/>
    </location>
</feature>
<dbReference type="Pfam" id="PF00873">
    <property type="entry name" value="ACR_tran"/>
    <property type="match status" value="1"/>
</dbReference>
<keyword evidence="3 9" id="KW-0813">Transport</keyword>
<proteinExistence type="inferred from homology"/>
<dbReference type="SUPFAM" id="SSF82714">
    <property type="entry name" value="Multidrug efflux transporter AcrB TolC docking domain, DN and DC subdomains"/>
    <property type="match status" value="2"/>
</dbReference>
<dbReference type="GO" id="GO:0009636">
    <property type="term" value="P:response to toxic substance"/>
    <property type="evidence" value="ECO:0007669"/>
    <property type="project" value="UniProtKB-ARBA"/>
</dbReference>
<dbReference type="SUPFAM" id="SSF82693">
    <property type="entry name" value="Multidrug efflux transporter AcrB pore domain, PN1, PN2, PC1 and PC2 subdomains"/>
    <property type="match status" value="3"/>
</dbReference>
<keyword evidence="8 9" id="KW-0472">Membrane</keyword>
<comment type="similarity">
    <text evidence="2 9">Belongs to the resistance-nodulation-cell division (RND) (TC 2.A.6) family.</text>
</comment>
<dbReference type="FunFam" id="3.30.2090.10:FF:000001">
    <property type="entry name" value="Efflux pump membrane transporter"/>
    <property type="match status" value="1"/>
</dbReference>
<dbReference type="InterPro" id="IPR027463">
    <property type="entry name" value="AcrB_DN_DC_subdom"/>
</dbReference>
<dbReference type="FunFam" id="1.20.1640.10:FF:000001">
    <property type="entry name" value="Efflux pump membrane transporter"/>
    <property type="match status" value="1"/>
</dbReference>
<feature type="transmembrane region" description="Helical" evidence="9">
    <location>
        <begin position="339"/>
        <end position="359"/>
    </location>
</feature>
<comment type="subcellular location">
    <subcellularLocation>
        <location evidence="1 9">Cell inner membrane</location>
        <topology evidence="1 9">Multi-pass membrane protein</topology>
    </subcellularLocation>
</comment>
<protein>
    <recommendedName>
        <fullName evidence="9">Efflux pump membrane transporter</fullName>
    </recommendedName>
</protein>
<feature type="transmembrane region" description="Helical" evidence="9">
    <location>
        <begin position="470"/>
        <end position="493"/>
    </location>
</feature>
<feature type="transmembrane region" description="Helical" evidence="9">
    <location>
        <begin position="894"/>
        <end position="914"/>
    </location>
</feature>
<evidence type="ECO:0000256" key="8">
    <source>
        <dbReference type="ARBA" id="ARBA00023136"/>
    </source>
</evidence>
<evidence type="ECO:0000313" key="11">
    <source>
        <dbReference type="Proteomes" id="UP000229498"/>
    </source>
</evidence>
<evidence type="ECO:0000313" key="10">
    <source>
        <dbReference type="EMBL" id="PJK30843.1"/>
    </source>
</evidence>
<dbReference type="Gene3D" id="3.30.2090.10">
    <property type="entry name" value="Multidrug efflux transporter AcrB TolC docking domain, DN and DC subdomains"/>
    <property type="match status" value="2"/>
</dbReference>
<dbReference type="AlphaFoldDB" id="A0A2M9G549"/>